<dbReference type="RefSeq" id="WP_255915770.1">
    <property type="nucleotide sequence ID" value="NZ_JANFQO010000018.1"/>
</dbReference>
<evidence type="ECO:0000256" key="3">
    <source>
        <dbReference type="SAM" id="SignalP"/>
    </source>
</evidence>
<organism evidence="5 6">
    <name type="scientific">Tahibacter harae</name>
    <dbReference type="NCBI Taxonomy" id="2963937"/>
    <lineage>
        <taxon>Bacteria</taxon>
        <taxon>Pseudomonadati</taxon>
        <taxon>Pseudomonadota</taxon>
        <taxon>Gammaproteobacteria</taxon>
        <taxon>Lysobacterales</taxon>
        <taxon>Rhodanobacteraceae</taxon>
        <taxon>Tahibacter</taxon>
    </lineage>
</organism>
<dbReference type="EMBL" id="JANFQO010000018">
    <property type="protein sequence ID" value="MCQ4166581.1"/>
    <property type="molecule type" value="Genomic_DNA"/>
</dbReference>
<feature type="region of interest" description="Disordered" evidence="2">
    <location>
        <begin position="55"/>
        <end position="76"/>
    </location>
</feature>
<protein>
    <submittedName>
        <fullName evidence="5">Peptidoglycan-binding protein</fullName>
    </submittedName>
</protein>
<keyword evidence="6" id="KW-1185">Reference proteome</keyword>
<evidence type="ECO:0000259" key="4">
    <source>
        <dbReference type="Pfam" id="PF12849"/>
    </source>
</evidence>
<proteinExistence type="predicted"/>
<feature type="chain" id="PRO_5046113876" evidence="3">
    <location>
        <begin position="33"/>
        <end position="432"/>
    </location>
</feature>
<dbReference type="PANTHER" id="PTHR30570">
    <property type="entry name" value="PERIPLASMIC PHOSPHATE BINDING COMPONENT OF PHOSPHATE ABC TRANSPORTER"/>
    <property type="match status" value="1"/>
</dbReference>
<reference evidence="5" key="1">
    <citation type="submission" date="2022-07" db="EMBL/GenBank/DDBJ databases">
        <title>Tahibacter sp., a new gammaproteobacterium isolated from the silt sample collected at pig farm.</title>
        <authorList>
            <person name="Chen H."/>
        </authorList>
    </citation>
    <scope>NUCLEOTIDE SEQUENCE</scope>
    <source>
        <strain evidence="5">P2K</strain>
    </source>
</reference>
<dbReference type="InterPro" id="IPR050811">
    <property type="entry name" value="Phosphate_ABC_transporter"/>
</dbReference>
<dbReference type="SUPFAM" id="SSF53850">
    <property type="entry name" value="Periplasmic binding protein-like II"/>
    <property type="match status" value="1"/>
</dbReference>
<keyword evidence="1 3" id="KW-0732">Signal</keyword>
<evidence type="ECO:0000313" key="6">
    <source>
        <dbReference type="Proteomes" id="UP001165498"/>
    </source>
</evidence>
<gene>
    <name evidence="5" type="ORF">NM961_17845</name>
</gene>
<feature type="signal peptide" evidence="3">
    <location>
        <begin position="1"/>
        <end position="32"/>
    </location>
</feature>
<feature type="region of interest" description="Disordered" evidence="2">
    <location>
        <begin position="390"/>
        <end position="432"/>
    </location>
</feature>
<evidence type="ECO:0000256" key="1">
    <source>
        <dbReference type="ARBA" id="ARBA00022729"/>
    </source>
</evidence>
<feature type="compositionally biased region" description="Basic and acidic residues" evidence="2">
    <location>
        <begin position="392"/>
        <end position="420"/>
    </location>
</feature>
<name>A0ABT1QWB8_9GAMM</name>
<dbReference type="PANTHER" id="PTHR30570:SF1">
    <property type="entry name" value="PHOSPHATE-BINDING PROTEIN PSTS"/>
    <property type="match status" value="1"/>
</dbReference>
<evidence type="ECO:0000256" key="2">
    <source>
        <dbReference type="SAM" id="MobiDB-lite"/>
    </source>
</evidence>
<comment type="caution">
    <text evidence="5">The sequence shown here is derived from an EMBL/GenBank/DDBJ whole genome shotgun (WGS) entry which is preliminary data.</text>
</comment>
<feature type="compositionally biased region" description="Low complexity" evidence="2">
    <location>
        <begin position="421"/>
        <end position="432"/>
    </location>
</feature>
<evidence type="ECO:0000313" key="5">
    <source>
        <dbReference type="EMBL" id="MCQ4166581.1"/>
    </source>
</evidence>
<dbReference type="InterPro" id="IPR024370">
    <property type="entry name" value="PBP_domain"/>
</dbReference>
<dbReference type="Pfam" id="PF12849">
    <property type="entry name" value="PBP_like_2"/>
    <property type="match status" value="1"/>
</dbReference>
<accession>A0ABT1QWB8</accession>
<dbReference type="Proteomes" id="UP001165498">
    <property type="component" value="Unassembled WGS sequence"/>
</dbReference>
<feature type="domain" description="PBP" evidence="4">
    <location>
        <begin position="110"/>
        <end position="326"/>
    </location>
</feature>
<sequence length="432" mass="44747">MINPRLVRRALPRALFLLSSVAAVCALAPLQAAEPTAAAKPAAAATAKPAEAKPAATAAAKPAEAKPAAAKPAAAKPATAAAKPAAGATAKPGPVSATLIWRGDIASARGLMNDLSKQYEKEKKVRIQLNPFSTISGIDAVIQGTADFAGSLRPGHGKRAEEAGLVFVPVAWDGLVMITSRANAVSNISIKDIWRVYYGRADNWKLLGGADKAINMYAVAGPLDGVEYALRAMIFKNGDQRVAVPRLYLNTAKLEEGVTLDPAALAVSTLSNAAGNPKLKLLNVEGVIPSTASVRDGSYPLYTPVYVALREDGKNAAAVKDFIAWLDTPSAKAALLKRQLLPYSDGLTLKDNDATRLAMIESKVNETPLAAPAATAAALGRVAPTSTLTQAAKEEAVESRSKKAASKKAEKAEKAEKAKAAADSSAKETGGS</sequence>
<dbReference type="Gene3D" id="3.40.190.10">
    <property type="entry name" value="Periplasmic binding protein-like II"/>
    <property type="match status" value="2"/>
</dbReference>